<dbReference type="InterPro" id="IPR032312">
    <property type="entry name" value="LacZ_4"/>
</dbReference>
<dbReference type="SMART" id="SM01038">
    <property type="entry name" value="Bgal_small_N"/>
    <property type="match status" value="1"/>
</dbReference>
<dbReference type="GO" id="GO:0004565">
    <property type="term" value="F:beta-galactosidase activity"/>
    <property type="evidence" value="ECO:0007669"/>
    <property type="project" value="UniProtKB-EC"/>
</dbReference>
<dbReference type="InterPro" id="IPR006104">
    <property type="entry name" value="Glyco_hydro_2_N"/>
</dbReference>
<reference evidence="9" key="1">
    <citation type="submission" date="2022-10" db="EMBL/GenBank/DDBJ databases">
        <title>Completed Genome Sequence of two octocoral isolated bacterium, Endozoicomonas euniceicola EF212T and Endozoicomonas gorgoniicola PS125T.</title>
        <authorList>
            <person name="Chiou Y.-J."/>
            <person name="Chen Y.-H."/>
        </authorList>
    </citation>
    <scope>NUCLEOTIDE SEQUENCE</scope>
    <source>
        <strain evidence="9">EF212</strain>
    </source>
</reference>
<evidence type="ECO:0000256" key="2">
    <source>
        <dbReference type="ARBA" id="ARBA00007401"/>
    </source>
</evidence>
<sequence length="1019" mass="115269">MSLLIRRDWENPEVTSWNRLKAHSPLHSWRREADALSGQASNRRISLDGDWHFALFSAPESVPASFPETGVTESETTIKVPGNWQTQGHDKPIYTNVKYPFPCKPPFVPEENPTGCYSTTFRLPEDWEQESQTRIIFDGVNSAFYLWCNGQMVGYSQDSRLAAEFDLSPYLKSGENHLSVMVIRWSDGSYLEDQDMWWLSGIYRSVTLLNKPARHITDVRMTPELDHRYEQGYLNIVVDTCQSETLSVRTTLYSGETVVCTKTQPMGSALVDEKGGYDDRCVVDLEVPAPKLWSAEAPNLYRLTVTLVDSDSGKEYETEAYNVGFRKVEINNGLLTLNGKPLMIRGVNKHEHNPATGHFETVEDVKEHLLLMKRSNFNAVRCSHYPHQPAFYQLCDELGLYVVDEANIETHGMNPMGKLADDSRWLSAFMERTTRMVARDFNHPSIILWSLGNESGYGAAHDAMYQWIKRTDPSRPVQYEGGGSNTAATDIICPMYARTDQDLPQPWYDEPKWALNKWVGIAGEHRPIILCEYAHAMGNSLGGFAEYWQAFRQHERLQGGFIWDWVDQGLDKVDENGKHFWAYGGDFGDEINDRQFCVNGLVFPNKTPHPALNEAKRAQQPFTFELIEGDSPAIEVTSEYGFINTDHHRLTWEILSGTERLASGENELNIAPGERQRINIDLSSVAGGNTPLLNVAIHLTEATAWSEAGHEVARHQFLLREPLSAVSLSGDKTVTTIVESESAFTVSAANSQWTLSKGSGQLTSWVKNDKEQLLAPLQDNFFRAPLDNDIGVSEIDRPDPNAWMPRWQRAGLFNPVHRCVDISCHPERGEVQAQHEYFADEQAEQPIIRTLWIYQFSAAGEVRIDVRVELDRSLPPMPRIGARLRLKNTPESVAWFGRGPHENYPDRLLSADIGEWSQPLSQMHTPYIFPSDNGLRCDTRRLSLGDAVVKGNFQFSVSPFGQEQLAKALHTNELEACEGAFVYLDGFHMGVGGDDSWSPSVRPEYLLKASSYQWQFELS</sequence>
<dbReference type="PROSITE" id="PS00719">
    <property type="entry name" value="GLYCOSYL_HYDROL_F2_1"/>
    <property type="match status" value="1"/>
</dbReference>
<proteinExistence type="inferred from homology"/>
<dbReference type="Pfam" id="PF00703">
    <property type="entry name" value="Glyco_hydro_2"/>
    <property type="match status" value="1"/>
</dbReference>
<evidence type="ECO:0000256" key="1">
    <source>
        <dbReference type="ARBA" id="ARBA00001412"/>
    </source>
</evidence>
<dbReference type="Gene3D" id="2.60.120.260">
    <property type="entry name" value="Galactose-binding domain-like"/>
    <property type="match status" value="1"/>
</dbReference>
<dbReference type="PANTHER" id="PTHR46323">
    <property type="entry name" value="BETA-GALACTOSIDASE"/>
    <property type="match status" value="1"/>
</dbReference>
<feature type="domain" description="Beta galactosidase small chain/" evidence="8">
    <location>
        <begin position="745"/>
        <end position="1019"/>
    </location>
</feature>
<evidence type="ECO:0000256" key="3">
    <source>
        <dbReference type="ARBA" id="ARBA00012756"/>
    </source>
</evidence>
<protein>
    <recommendedName>
        <fullName evidence="3 7">Beta-galactosidase</fullName>
        <ecNumber evidence="3 7">3.2.1.23</ecNumber>
    </recommendedName>
    <alternativeName>
        <fullName evidence="6 7">Lactase</fullName>
    </alternativeName>
</protein>
<dbReference type="SUPFAM" id="SSF49785">
    <property type="entry name" value="Galactose-binding domain-like"/>
    <property type="match status" value="1"/>
</dbReference>
<keyword evidence="10" id="KW-1185">Reference proteome</keyword>
<evidence type="ECO:0000256" key="6">
    <source>
        <dbReference type="ARBA" id="ARBA00032230"/>
    </source>
</evidence>
<dbReference type="InterPro" id="IPR013783">
    <property type="entry name" value="Ig-like_fold"/>
</dbReference>
<dbReference type="Proteomes" id="UP001163255">
    <property type="component" value="Chromosome"/>
</dbReference>
<evidence type="ECO:0000256" key="5">
    <source>
        <dbReference type="ARBA" id="ARBA00023295"/>
    </source>
</evidence>
<dbReference type="InterPro" id="IPR050347">
    <property type="entry name" value="Bact_Beta-galactosidase"/>
</dbReference>
<dbReference type="Gene3D" id="2.60.40.10">
    <property type="entry name" value="Immunoglobulins"/>
    <property type="match status" value="2"/>
</dbReference>
<dbReference type="InterPro" id="IPR006102">
    <property type="entry name" value="Ig-like_GH2"/>
</dbReference>
<comment type="similarity">
    <text evidence="2 7">Belongs to the glycosyl hydrolase 2 family.</text>
</comment>
<evidence type="ECO:0000313" key="9">
    <source>
        <dbReference type="EMBL" id="UYM18019.1"/>
    </source>
</evidence>
<dbReference type="Pfam" id="PF02929">
    <property type="entry name" value="Bgal_small_N"/>
    <property type="match status" value="1"/>
</dbReference>
<evidence type="ECO:0000256" key="7">
    <source>
        <dbReference type="RuleBase" id="RU361154"/>
    </source>
</evidence>
<dbReference type="SUPFAM" id="SSF49303">
    <property type="entry name" value="beta-Galactosidase/glucuronidase domain"/>
    <property type="match status" value="2"/>
</dbReference>
<dbReference type="InterPro" id="IPR011013">
    <property type="entry name" value="Gal_mutarotase_sf_dom"/>
</dbReference>
<dbReference type="SUPFAM" id="SSF74650">
    <property type="entry name" value="Galactose mutarotase-like"/>
    <property type="match status" value="1"/>
</dbReference>
<accession>A0ABY6H1J2</accession>
<dbReference type="InterPro" id="IPR014718">
    <property type="entry name" value="GH-type_carb-bd"/>
</dbReference>
<dbReference type="InterPro" id="IPR006101">
    <property type="entry name" value="Glyco_hydro_2"/>
</dbReference>
<dbReference type="Pfam" id="PF02837">
    <property type="entry name" value="Glyco_hydro_2_N"/>
    <property type="match status" value="1"/>
</dbReference>
<dbReference type="InterPro" id="IPR023230">
    <property type="entry name" value="Glyco_hydro_2_CS"/>
</dbReference>
<name>A0ABY6H1J2_9GAMM</name>
<dbReference type="EC" id="3.2.1.23" evidence="3 7"/>
<dbReference type="InterPro" id="IPR004199">
    <property type="entry name" value="B-gal_small/dom_5"/>
</dbReference>
<dbReference type="InterPro" id="IPR006103">
    <property type="entry name" value="Glyco_hydro_2_cat"/>
</dbReference>
<dbReference type="InterPro" id="IPR008979">
    <property type="entry name" value="Galactose-bd-like_sf"/>
</dbReference>
<comment type="catalytic activity">
    <reaction evidence="1 7">
        <text>Hydrolysis of terminal non-reducing beta-D-galactose residues in beta-D-galactosides.</text>
        <dbReference type="EC" id="3.2.1.23"/>
    </reaction>
</comment>
<dbReference type="NCBIfam" id="NF007074">
    <property type="entry name" value="PRK09525.1"/>
    <property type="match status" value="1"/>
</dbReference>
<dbReference type="Gene3D" id="2.70.98.10">
    <property type="match status" value="1"/>
</dbReference>
<dbReference type="SUPFAM" id="SSF51445">
    <property type="entry name" value="(Trans)glycosidases"/>
    <property type="match status" value="1"/>
</dbReference>
<dbReference type="RefSeq" id="WP_262600793.1">
    <property type="nucleotide sequence ID" value="NZ_CP103300.1"/>
</dbReference>
<dbReference type="Pfam" id="PF02836">
    <property type="entry name" value="Glyco_hydro_2_C"/>
    <property type="match status" value="1"/>
</dbReference>
<dbReference type="Gene3D" id="3.20.20.80">
    <property type="entry name" value="Glycosidases"/>
    <property type="match status" value="1"/>
</dbReference>
<keyword evidence="5 7" id="KW-0326">Glycosidase</keyword>
<evidence type="ECO:0000313" key="10">
    <source>
        <dbReference type="Proteomes" id="UP001163255"/>
    </source>
</evidence>
<gene>
    <name evidence="9" type="ORF">NX720_08970</name>
</gene>
<evidence type="ECO:0000256" key="4">
    <source>
        <dbReference type="ARBA" id="ARBA00022801"/>
    </source>
</evidence>
<dbReference type="EMBL" id="CP103300">
    <property type="protein sequence ID" value="UYM18019.1"/>
    <property type="molecule type" value="Genomic_DNA"/>
</dbReference>
<dbReference type="Pfam" id="PF16353">
    <property type="entry name" value="LacZ_4"/>
    <property type="match status" value="1"/>
</dbReference>
<organism evidence="9 10">
    <name type="scientific">Endozoicomonas euniceicola</name>
    <dbReference type="NCBI Taxonomy" id="1234143"/>
    <lineage>
        <taxon>Bacteria</taxon>
        <taxon>Pseudomonadati</taxon>
        <taxon>Pseudomonadota</taxon>
        <taxon>Gammaproteobacteria</taxon>
        <taxon>Oceanospirillales</taxon>
        <taxon>Endozoicomonadaceae</taxon>
        <taxon>Endozoicomonas</taxon>
    </lineage>
</organism>
<keyword evidence="4 7" id="KW-0378">Hydrolase</keyword>
<evidence type="ECO:0000259" key="8">
    <source>
        <dbReference type="SMART" id="SM01038"/>
    </source>
</evidence>
<dbReference type="InterPro" id="IPR017853">
    <property type="entry name" value="GH"/>
</dbReference>
<dbReference type="PRINTS" id="PR00132">
    <property type="entry name" value="GLHYDRLASE2"/>
</dbReference>
<dbReference type="InterPro" id="IPR036156">
    <property type="entry name" value="Beta-gal/glucu_dom_sf"/>
</dbReference>
<dbReference type="PANTHER" id="PTHR46323:SF2">
    <property type="entry name" value="BETA-GALACTOSIDASE"/>
    <property type="match status" value="1"/>
</dbReference>